<evidence type="ECO:0000313" key="3">
    <source>
        <dbReference type="Proteomes" id="UP000283841"/>
    </source>
</evidence>
<keyword evidence="3" id="KW-1185">Reference proteome</keyword>
<dbReference type="GeneID" id="39594453"/>
<reference evidence="2 3" key="1">
    <citation type="journal article" date="2018" name="Front. Microbiol.">
        <title>Genomic and genetic insights into a cosmopolitan fungus, Paecilomyces variotii (Eurotiales).</title>
        <authorList>
            <person name="Urquhart A.S."/>
            <person name="Mondo S.J."/>
            <person name="Makela M.R."/>
            <person name="Hane J.K."/>
            <person name="Wiebenga A."/>
            <person name="He G."/>
            <person name="Mihaltcheva S."/>
            <person name="Pangilinan J."/>
            <person name="Lipzen A."/>
            <person name="Barry K."/>
            <person name="de Vries R.P."/>
            <person name="Grigoriev I.V."/>
            <person name="Idnurm A."/>
        </authorList>
    </citation>
    <scope>NUCLEOTIDE SEQUENCE [LARGE SCALE GENOMIC DNA]</scope>
    <source>
        <strain evidence="2 3">CBS 101075</strain>
    </source>
</reference>
<feature type="region of interest" description="Disordered" evidence="1">
    <location>
        <begin position="56"/>
        <end position="126"/>
    </location>
</feature>
<dbReference type="VEuPathDB" id="FungiDB:C8Q69DRAFT_117987"/>
<evidence type="ECO:0000313" key="2">
    <source>
        <dbReference type="EMBL" id="RWQ91832.1"/>
    </source>
</evidence>
<dbReference type="RefSeq" id="XP_028481477.1">
    <property type="nucleotide sequence ID" value="XM_028625176.1"/>
</dbReference>
<accession>A0A443HJ13</accession>
<protein>
    <submittedName>
        <fullName evidence="2">Uncharacterized protein</fullName>
    </submittedName>
</protein>
<organism evidence="2 3">
    <name type="scientific">Byssochlamys spectabilis</name>
    <name type="common">Paecilomyces variotii</name>
    <dbReference type="NCBI Taxonomy" id="264951"/>
    <lineage>
        <taxon>Eukaryota</taxon>
        <taxon>Fungi</taxon>
        <taxon>Dikarya</taxon>
        <taxon>Ascomycota</taxon>
        <taxon>Pezizomycotina</taxon>
        <taxon>Eurotiomycetes</taxon>
        <taxon>Eurotiomycetidae</taxon>
        <taxon>Eurotiales</taxon>
        <taxon>Thermoascaceae</taxon>
        <taxon>Paecilomyces</taxon>
    </lineage>
</organism>
<comment type="caution">
    <text evidence="2">The sequence shown here is derived from an EMBL/GenBank/DDBJ whole genome shotgun (WGS) entry which is preliminary data.</text>
</comment>
<dbReference type="EMBL" id="RCNU01000016">
    <property type="protein sequence ID" value="RWQ91832.1"/>
    <property type="molecule type" value="Genomic_DNA"/>
</dbReference>
<feature type="region of interest" description="Disordered" evidence="1">
    <location>
        <begin position="173"/>
        <end position="192"/>
    </location>
</feature>
<dbReference type="Proteomes" id="UP000283841">
    <property type="component" value="Unassembled WGS sequence"/>
</dbReference>
<evidence type="ECO:0000256" key="1">
    <source>
        <dbReference type="SAM" id="MobiDB-lite"/>
    </source>
</evidence>
<dbReference type="AlphaFoldDB" id="A0A443HJ13"/>
<gene>
    <name evidence="2" type="ORF">C8Q69DRAFT_117987</name>
</gene>
<sequence>MVNWKSADATERLISALIAAHPSLKLDYNGMAAMYGRSASYDSIEGQFRKYRRQAEQLKSEAAANGVSVPPRGRGNGGTPRTPRGPRGPRNGVTKSTPSSGKSHRSNLDAKILSTPSKKGGLGKRGQSVVDAINLDDDSDISMLNIKTPVQIKSEKVESGSSFTDEYKTETSVLSSIENARDDKDKQLPQTADSLLDPKQERINSQTNGYADSAAAFAATDTTAFDGSFMASYFTGANQAEYPDLDEGFYHEVV</sequence>
<name>A0A443HJ13_BYSSP</name>
<proteinExistence type="predicted"/>
<dbReference type="STRING" id="264951.A0A443HJ13"/>